<gene>
    <name evidence="3" type="ORF">A2Z00_05135</name>
</gene>
<evidence type="ECO:0000313" key="3">
    <source>
        <dbReference type="EMBL" id="OGG11584.1"/>
    </source>
</evidence>
<dbReference type="Pfam" id="PF01541">
    <property type="entry name" value="GIY-YIG"/>
    <property type="match status" value="1"/>
</dbReference>
<comment type="caution">
    <text evidence="3">The sequence shown here is derived from an EMBL/GenBank/DDBJ whole genome shotgun (WGS) entry which is preliminary data.</text>
</comment>
<protein>
    <recommendedName>
        <fullName evidence="2">GIY-YIG domain-containing protein</fullName>
    </recommendedName>
</protein>
<organism evidence="3 4">
    <name type="scientific">Candidatus Gottesmanbacteria bacterium RBG_13_45_10</name>
    <dbReference type="NCBI Taxonomy" id="1798370"/>
    <lineage>
        <taxon>Bacteria</taxon>
        <taxon>Candidatus Gottesmaniibacteriota</taxon>
    </lineage>
</organism>
<dbReference type="InterPro" id="IPR000305">
    <property type="entry name" value="GIY-YIG_endonuc"/>
</dbReference>
<sequence length="97" mass="11705">MNKKSYYIYIASNISNRVLYTGITNDLLRRMYEHREKLNTGFTSRYHVNKLVYYEIFNSAPEAIMREKQIKGGSRVKKLELIRKMNPNFEDLYVRLF</sequence>
<feature type="domain" description="GIY-YIG" evidence="2">
    <location>
        <begin position="4"/>
        <end position="80"/>
    </location>
</feature>
<dbReference type="EMBL" id="MFIZ01000024">
    <property type="protein sequence ID" value="OGG11584.1"/>
    <property type="molecule type" value="Genomic_DNA"/>
</dbReference>
<dbReference type="PROSITE" id="PS50164">
    <property type="entry name" value="GIY_YIG"/>
    <property type="match status" value="1"/>
</dbReference>
<evidence type="ECO:0000259" key="2">
    <source>
        <dbReference type="PROSITE" id="PS50164"/>
    </source>
</evidence>
<dbReference type="InterPro" id="IPR035901">
    <property type="entry name" value="GIY-YIG_endonuc_sf"/>
</dbReference>
<dbReference type="AlphaFoldDB" id="A0A1F5ZGZ6"/>
<dbReference type="SUPFAM" id="SSF82771">
    <property type="entry name" value="GIY-YIG endonuclease"/>
    <property type="match status" value="1"/>
</dbReference>
<dbReference type="CDD" id="cd10448">
    <property type="entry name" value="GIY-YIG_unchar_3"/>
    <property type="match status" value="1"/>
</dbReference>
<proteinExistence type="inferred from homology"/>
<dbReference type="PANTHER" id="PTHR34477:SF5">
    <property type="entry name" value="BSL5627 PROTEIN"/>
    <property type="match status" value="1"/>
</dbReference>
<dbReference type="Gene3D" id="3.40.1440.10">
    <property type="entry name" value="GIY-YIG endonuclease"/>
    <property type="match status" value="1"/>
</dbReference>
<name>A0A1F5ZGZ6_9BACT</name>
<reference evidence="3 4" key="1">
    <citation type="journal article" date="2016" name="Nat. Commun.">
        <title>Thousands of microbial genomes shed light on interconnected biogeochemical processes in an aquifer system.</title>
        <authorList>
            <person name="Anantharaman K."/>
            <person name="Brown C.T."/>
            <person name="Hug L.A."/>
            <person name="Sharon I."/>
            <person name="Castelle C.J."/>
            <person name="Probst A.J."/>
            <person name="Thomas B.C."/>
            <person name="Singh A."/>
            <person name="Wilkins M.J."/>
            <person name="Karaoz U."/>
            <person name="Brodie E.L."/>
            <person name="Williams K.H."/>
            <person name="Hubbard S.S."/>
            <person name="Banfield J.F."/>
        </authorList>
    </citation>
    <scope>NUCLEOTIDE SEQUENCE [LARGE SCALE GENOMIC DNA]</scope>
</reference>
<dbReference type="Proteomes" id="UP000177268">
    <property type="component" value="Unassembled WGS sequence"/>
</dbReference>
<dbReference type="PANTHER" id="PTHR34477">
    <property type="entry name" value="UPF0213 PROTEIN YHBQ"/>
    <property type="match status" value="1"/>
</dbReference>
<comment type="similarity">
    <text evidence="1">Belongs to the UPF0213 family.</text>
</comment>
<dbReference type="InterPro" id="IPR050190">
    <property type="entry name" value="UPF0213_domain"/>
</dbReference>
<accession>A0A1F5ZGZ6</accession>
<evidence type="ECO:0000256" key="1">
    <source>
        <dbReference type="ARBA" id="ARBA00007435"/>
    </source>
</evidence>
<evidence type="ECO:0000313" key="4">
    <source>
        <dbReference type="Proteomes" id="UP000177268"/>
    </source>
</evidence>